<feature type="compositionally biased region" description="Basic and acidic residues" evidence="1">
    <location>
        <begin position="59"/>
        <end position="71"/>
    </location>
</feature>
<evidence type="ECO:0000313" key="3">
    <source>
        <dbReference type="EMBL" id="PSR70555.1"/>
    </source>
</evidence>
<name>A0A2R6NDW9_9APHY</name>
<dbReference type="Proteomes" id="UP000186601">
    <property type="component" value="Unassembled WGS sequence"/>
</dbReference>
<feature type="compositionally biased region" description="Low complexity" evidence="1">
    <location>
        <begin position="14"/>
        <end position="24"/>
    </location>
</feature>
<evidence type="ECO:0000313" key="4">
    <source>
        <dbReference type="Proteomes" id="UP000186601"/>
    </source>
</evidence>
<dbReference type="Gene3D" id="3.30.710.10">
    <property type="entry name" value="Potassium Channel Kv1.1, Chain A"/>
    <property type="match status" value="1"/>
</dbReference>
<proteinExistence type="predicted"/>
<dbReference type="AlphaFoldDB" id="A0A2R6NDW9"/>
<evidence type="ECO:0000259" key="2">
    <source>
        <dbReference type="PROSITE" id="PS50097"/>
    </source>
</evidence>
<evidence type="ECO:0000256" key="1">
    <source>
        <dbReference type="SAM" id="MobiDB-lite"/>
    </source>
</evidence>
<feature type="compositionally biased region" description="Basic and acidic residues" evidence="1">
    <location>
        <begin position="1"/>
        <end position="10"/>
    </location>
</feature>
<gene>
    <name evidence="3" type="ORF">PHLCEN_2v13594</name>
</gene>
<protein>
    <recommendedName>
        <fullName evidence="2">BTB domain-containing protein</fullName>
    </recommendedName>
</protein>
<dbReference type="PROSITE" id="PS50097">
    <property type="entry name" value="BTB"/>
    <property type="match status" value="1"/>
</dbReference>
<feature type="compositionally biased region" description="Polar residues" evidence="1">
    <location>
        <begin position="41"/>
        <end position="58"/>
    </location>
</feature>
<feature type="region of interest" description="Disordered" evidence="1">
    <location>
        <begin position="1"/>
        <end position="71"/>
    </location>
</feature>
<accession>A0A2R6NDW9</accession>
<sequence length="471" mass="52540">MAETLSELKRPRSRSSSSSGSQSSEYPNDEFTGGLAVATASRLNTTTITTNGVAGSSRNSDRPSEPSRKRAKVYEEVERMLVHCPAPRSQADGYHDSARLVRDDTYYLQDGSCVLQVENTLFNVHRTLLGKDGSLFSSMFQLPQGEHEPEGTDACPIVLQGDTVAEFKHFLWVLYALPHELLEVTSPQIDLTRLSRLIDIARISFKYHFKSLETWALDVITDHVTRKPSPIFSVPTSRITATATNTATAAALASPSAIAANGALISRLMRLGQLCTHERLLTNVITVVRALMVYSVQYAHLAMTLADELNLRALRGIAYFAVMQQGDIVTRGSPNVPEDAIVDEDGRLIVSHQQKLRLLSGYHRLTMLWEHLRATPLKFDHALACGATWHQHGCSQCWLDFWKEKSKGESVLDLGLADVPGRLRAIEKEFARWGSATYMHNDCRLTVRKAIQDKIKLIEDALPDYFEDEET</sequence>
<dbReference type="InterPro" id="IPR000210">
    <property type="entry name" value="BTB/POZ_dom"/>
</dbReference>
<comment type="caution">
    <text evidence="3">The sequence shown here is derived from an EMBL/GenBank/DDBJ whole genome shotgun (WGS) entry which is preliminary data.</text>
</comment>
<feature type="domain" description="BTB" evidence="2">
    <location>
        <begin position="111"/>
        <end position="183"/>
    </location>
</feature>
<organism evidence="3 4">
    <name type="scientific">Hermanssonia centrifuga</name>
    <dbReference type="NCBI Taxonomy" id="98765"/>
    <lineage>
        <taxon>Eukaryota</taxon>
        <taxon>Fungi</taxon>
        <taxon>Dikarya</taxon>
        <taxon>Basidiomycota</taxon>
        <taxon>Agaricomycotina</taxon>
        <taxon>Agaricomycetes</taxon>
        <taxon>Polyporales</taxon>
        <taxon>Meruliaceae</taxon>
        <taxon>Hermanssonia</taxon>
    </lineage>
</organism>
<dbReference type="InterPro" id="IPR011333">
    <property type="entry name" value="SKP1/BTB/POZ_sf"/>
</dbReference>
<dbReference type="OrthoDB" id="8117402at2759"/>
<keyword evidence="4" id="KW-1185">Reference proteome</keyword>
<reference evidence="3 4" key="1">
    <citation type="submission" date="2018-02" db="EMBL/GenBank/DDBJ databases">
        <title>Genome sequence of the basidiomycete white-rot fungus Phlebia centrifuga.</title>
        <authorList>
            <person name="Granchi Z."/>
            <person name="Peng M."/>
            <person name="de Vries R.P."/>
            <person name="Hilden K."/>
            <person name="Makela M.R."/>
            <person name="Grigoriev I."/>
            <person name="Riley R."/>
        </authorList>
    </citation>
    <scope>NUCLEOTIDE SEQUENCE [LARGE SCALE GENOMIC DNA]</scope>
    <source>
        <strain evidence="3 4">FBCC195</strain>
    </source>
</reference>
<dbReference type="EMBL" id="MLYV02001349">
    <property type="protein sequence ID" value="PSR70555.1"/>
    <property type="molecule type" value="Genomic_DNA"/>
</dbReference>
<dbReference type="STRING" id="98765.A0A2R6NDW9"/>